<dbReference type="Proteomes" id="UP000059680">
    <property type="component" value="Chromosome 1"/>
</dbReference>
<reference evidence="1 2" key="3">
    <citation type="journal article" date="2013" name="Rice">
        <title>Improvement of the Oryza sativa Nipponbare reference genome using next generation sequence and optical map data.</title>
        <authorList>
            <person name="Kawahara Y."/>
            <person name="de la Bastide M."/>
            <person name="Hamilton J.P."/>
            <person name="Kanamori H."/>
            <person name="McCombie W.R."/>
            <person name="Ouyang S."/>
            <person name="Schwartz D.C."/>
            <person name="Tanaka T."/>
            <person name="Wu J."/>
            <person name="Zhou S."/>
            <person name="Childs K.L."/>
            <person name="Davidson R.M."/>
            <person name="Lin H."/>
            <person name="Quesada-Ocampo L."/>
            <person name="Vaillancourt B."/>
            <person name="Sakai H."/>
            <person name="Lee S.S."/>
            <person name="Kim J."/>
            <person name="Numa H."/>
            <person name="Itoh T."/>
            <person name="Buell C.R."/>
            <person name="Matsumoto T."/>
        </authorList>
    </citation>
    <scope>NUCLEOTIDE SEQUENCE [LARGE SCALE GENOMIC DNA]</scope>
    <source>
        <strain evidence="2">cv. Nipponbare</strain>
    </source>
</reference>
<evidence type="ECO:0000313" key="1">
    <source>
        <dbReference type="EMBL" id="BAS73455.1"/>
    </source>
</evidence>
<keyword evidence="2" id="KW-1185">Reference proteome</keyword>
<name>A0A0P0V5Z7_ORYSJ</name>
<feature type="non-terminal residue" evidence="1">
    <location>
        <position position="202"/>
    </location>
</feature>
<organism evidence="1 2">
    <name type="scientific">Oryza sativa subsp. japonica</name>
    <name type="common">Rice</name>
    <dbReference type="NCBI Taxonomy" id="39947"/>
    <lineage>
        <taxon>Eukaryota</taxon>
        <taxon>Viridiplantae</taxon>
        <taxon>Streptophyta</taxon>
        <taxon>Embryophyta</taxon>
        <taxon>Tracheophyta</taxon>
        <taxon>Spermatophyta</taxon>
        <taxon>Magnoliopsida</taxon>
        <taxon>Liliopsida</taxon>
        <taxon>Poales</taxon>
        <taxon>Poaceae</taxon>
        <taxon>BOP clade</taxon>
        <taxon>Oryzoideae</taxon>
        <taxon>Oryzeae</taxon>
        <taxon>Oryzinae</taxon>
        <taxon>Oryza</taxon>
        <taxon>Oryza sativa</taxon>
    </lineage>
</organism>
<accession>A0A0P0V5Z7</accession>
<proteinExistence type="predicted"/>
<dbReference type="AlphaFoldDB" id="A0A0P0V5Z7"/>
<dbReference type="FunCoup" id="A0A0P0V5Z7">
    <property type="interactions" value="331"/>
</dbReference>
<dbReference type="InParanoid" id="A0A0P0V5Z7"/>
<dbReference type="Gramene" id="Os01t0651866-00">
    <property type="protein sequence ID" value="Os01t0651866-00"/>
    <property type="gene ID" value="Os01g0651866"/>
</dbReference>
<dbReference type="EMBL" id="AP014957">
    <property type="protein sequence ID" value="BAS73455.1"/>
    <property type="molecule type" value="Genomic_DNA"/>
</dbReference>
<dbReference type="PaxDb" id="39947-A0A0P0V5Z7"/>
<sequence>HALVLLHPPRRRHLVLVPERVHFLVHQRQVTVHHKAEPRAVAGALRARDGVQVALEVVPLGRARRVLQVRRPARVHEQLRADVLEEGRRQDGRHDVRRVADAEQAQVGRRVEGPLELIVADARAGEGDCRDGDRDAGRAADVVAVGDDVDGVERGERGAQAVARYGDAAVLVLVRAQKSIATNYTCSRALSLLNGDEKLLDV</sequence>
<protein>
    <submittedName>
        <fullName evidence="1">Os01g0651866 protein</fullName>
    </submittedName>
</protein>
<gene>
    <name evidence="1" type="ordered locus">Os01g0651866</name>
    <name evidence="1" type="ORF">OSNPB_010651866</name>
</gene>
<reference evidence="2" key="1">
    <citation type="journal article" date="2005" name="Nature">
        <title>The map-based sequence of the rice genome.</title>
        <authorList>
            <consortium name="International rice genome sequencing project (IRGSP)"/>
            <person name="Matsumoto T."/>
            <person name="Wu J."/>
            <person name="Kanamori H."/>
            <person name="Katayose Y."/>
            <person name="Fujisawa M."/>
            <person name="Namiki N."/>
            <person name="Mizuno H."/>
            <person name="Yamamoto K."/>
            <person name="Antonio B.A."/>
            <person name="Baba T."/>
            <person name="Sakata K."/>
            <person name="Nagamura Y."/>
            <person name="Aoki H."/>
            <person name="Arikawa K."/>
            <person name="Arita K."/>
            <person name="Bito T."/>
            <person name="Chiden Y."/>
            <person name="Fujitsuka N."/>
            <person name="Fukunaka R."/>
            <person name="Hamada M."/>
            <person name="Harada C."/>
            <person name="Hayashi A."/>
            <person name="Hijishita S."/>
            <person name="Honda M."/>
            <person name="Hosokawa S."/>
            <person name="Ichikawa Y."/>
            <person name="Idonuma A."/>
            <person name="Iijima M."/>
            <person name="Ikeda M."/>
            <person name="Ikeno M."/>
            <person name="Ito K."/>
            <person name="Ito S."/>
            <person name="Ito T."/>
            <person name="Ito Y."/>
            <person name="Ito Y."/>
            <person name="Iwabuchi A."/>
            <person name="Kamiya K."/>
            <person name="Karasawa W."/>
            <person name="Kurita K."/>
            <person name="Katagiri S."/>
            <person name="Kikuta A."/>
            <person name="Kobayashi H."/>
            <person name="Kobayashi N."/>
            <person name="Machita K."/>
            <person name="Maehara T."/>
            <person name="Masukawa M."/>
            <person name="Mizubayashi T."/>
            <person name="Mukai Y."/>
            <person name="Nagasaki H."/>
            <person name="Nagata Y."/>
            <person name="Naito S."/>
            <person name="Nakashima M."/>
            <person name="Nakama Y."/>
            <person name="Nakamichi Y."/>
            <person name="Nakamura M."/>
            <person name="Meguro A."/>
            <person name="Negishi M."/>
            <person name="Ohta I."/>
            <person name="Ohta T."/>
            <person name="Okamoto M."/>
            <person name="Ono N."/>
            <person name="Saji S."/>
            <person name="Sakaguchi M."/>
            <person name="Sakai K."/>
            <person name="Shibata M."/>
            <person name="Shimokawa T."/>
            <person name="Song J."/>
            <person name="Takazaki Y."/>
            <person name="Terasawa K."/>
            <person name="Tsugane M."/>
            <person name="Tsuji K."/>
            <person name="Ueda S."/>
            <person name="Waki K."/>
            <person name="Yamagata H."/>
            <person name="Yamamoto M."/>
            <person name="Yamamoto S."/>
            <person name="Yamane H."/>
            <person name="Yoshiki S."/>
            <person name="Yoshihara R."/>
            <person name="Yukawa K."/>
            <person name="Zhong H."/>
            <person name="Yano M."/>
            <person name="Yuan Q."/>
            <person name="Ouyang S."/>
            <person name="Liu J."/>
            <person name="Jones K.M."/>
            <person name="Gansberger K."/>
            <person name="Moffat K."/>
            <person name="Hill J."/>
            <person name="Bera J."/>
            <person name="Fadrosh D."/>
            <person name="Jin S."/>
            <person name="Johri S."/>
            <person name="Kim M."/>
            <person name="Overton L."/>
            <person name="Reardon M."/>
            <person name="Tsitrin T."/>
            <person name="Vuong H."/>
            <person name="Weaver B."/>
            <person name="Ciecko A."/>
            <person name="Tallon L."/>
            <person name="Jackson J."/>
            <person name="Pai G."/>
            <person name="Aken S.V."/>
            <person name="Utterback T."/>
            <person name="Reidmuller S."/>
            <person name="Feldblyum T."/>
            <person name="Hsiao J."/>
            <person name="Zismann V."/>
            <person name="Iobst S."/>
            <person name="de Vazeille A.R."/>
            <person name="Buell C.R."/>
            <person name="Ying K."/>
            <person name="Li Y."/>
            <person name="Lu T."/>
            <person name="Huang Y."/>
            <person name="Zhao Q."/>
            <person name="Feng Q."/>
            <person name="Zhang L."/>
            <person name="Zhu J."/>
            <person name="Weng Q."/>
            <person name="Mu J."/>
            <person name="Lu Y."/>
            <person name="Fan D."/>
            <person name="Liu Y."/>
            <person name="Guan J."/>
            <person name="Zhang Y."/>
            <person name="Yu S."/>
            <person name="Liu X."/>
            <person name="Zhang Y."/>
            <person name="Hong G."/>
            <person name="Han B."/>
            <person name="Choisne N."/>
            <person name="Demange N."/>
            <person name="Orjeda G."/>
            <person name="Samain S."/>
            <person name="Cattolico L."/>
            <person name="Pelletier E."/>
            <person name="Couloux A."/>
            <person name="Segurens B."/>
            <person name="Wincker P."/>
            <person name="D'Hont A."/>
            <person name="Scarpelli C."/>
            <person name="Weissenbach J."/>
            <person name="Salanoubat M."/>
            <person name="Quetier F."/>
            <person name="Yu Y."/>
            <person name="Kim H.R."/>
            <person name="Rambo T."/>
            <person name="Currie J."/>
            <person name="Collura K."/>
            <person name="Luo M."/>
            <person name="Yang T."/>
            <person name="Ammiraju J.S.S."/>
            <person name="Engler F."/>
            <person name="Soderlund C."/>
            <person name="Wing R.A."/>
            <person name="Palmer L.E."/>
            <person name="de la Bastide M."/>
            <person name="Spiegel L."/>
            <person name="Nascimento L."/>
            <person name="Zutavern T."/>
            <person name="O'Shaughnessy A."/>
            <person name="Dike S."/>
            <person name="Dedhia N."/>
            <person name="Preston R."/>
            <person name="Balija V."/>
            <person name="McCombie W.R."/>
            <person name="Chow T."/>
            <person name="Chen H."/>
            <person name="Chung M."/>
            <person name="Chen C."/>
            <person name="Shaw J."/>
            <person name="Wu H."/>
            <person name="Hsiao K."/>
            <person name="Chao Y."/>
            <person name="Chu M."/>
            <person name="Cheng C."/>
            <person name="Hour A."/>
            <person name="Lee P."/>
            <person name="Lin S."/>
            <person name="Lin Y."/>
            <person name="Liou J."/>
            <person name="Liu S."/>
            <person name="Hsing Y."/>
            <person name="Raghuvanshi S."/>
            <person name="Mohanty A."/>
            <person name="Bharti A.K."/>
            <person name="Gaur A."/>
            <person name="Gupta V."/>
            <person name="Kumar D."/>
            <person name="Ravi V."/>
            <person name="Vij S."/>
            <person name="Kapur A."/>
            <person name="Khurana P."/>
            <person name="Khurana P."/>
            <person name="Khurana J.P."/>
            <person name="Tyagi A.K."/>
            <person name="Gaikwad K."/>
            <person name="Singh A."/>
            <person name="Dalal V."/>
            <person name="Srivastava S."/>
            <person name="Dixit A."/>
            <person name="Pal A.K."/>
            <person name="Ghazi I.A."/>
            <person name="Yadav M."/>
            <person name="Pandit A."/>
            <person name="Bhargava A."/>
            <person name="Sureshbabu K."/>
            <person name="Batra K."/>
            <person name="Sharma T.R."/>
            <person name="Mohapatra T."/>
            <person name="Singh N.K."/>
            <person name="Messing J."/>
            <person name="Nelson A.B."/>
            <person name="Fuks G."/>
            <person name="Kavchok S."/>
            <person name="Keizer G."/>
            <person name="Linton E."/>
            <person name="Llaca V."/>
            <person name="Song R."/>
            <person name="Tanyolac B."/>
            <person name="Young S."/>
            <person name="Ho-Il K."/>
            <person name="Hahn J.H."/>
            <person name="Sangsakoo G."/>
            <person name="Vanavichit A."/>
            <person name="de Mattos Luiz.A.T."/>
            <person name="Zimmer P.D."/>
            <person name="Malone G."/>
            <person name="Dellagostin O."/>
            <person name="de Oliveira A.C."/>
            <person name="Bevan M."/>
            <person name="Bancroft I."/>
            <person name="Minx P."/>
            <person name="Cordum H."/>
            <person name="Wilson R."/>
            <person name="Cheng Z."/>
            <person name="Jin W."/>
            <person name="Jiang J."/>
            <person name="Leong S.A."/>
            <person name="Iwama H."/>
            <person name="Gojobori T."/>
            <person name="Itoh T."/>
            <person name="Niimura Y."/>
            <person name="Fujii Y."/>
            <person name="Habara T."/>
            <person name="Sakai H."/>
            <person name="Sato Y."/>
            <person name="Wilson G."/>
            <person name="Kumar K."/>
            <person name="McCouch S."/>
            <person name="Juretic N."/>
            <person name="Hoen D."/>
            <person name="Wright S."/>
            <person name="Bruskiewich R."/>
            <person name="Bureau T."/>
            <person name="Miyao A."/>
            <person name="Hirochika H."/>
            <person name="Nishikawa T."/>
            <person name="Kadowaki K."/>
            <person name="Sugiura M."/>
            <person name="Burr B."/>
            <person name="Sasaki T."/>
        </authorList>
    </citation>
    <scope>NUCLEOTIDE SEQUENCE [LARGE SCALE GENOMIC DNA]</scope>
    <source>
        <strain evidence="2">cv. Nipponbare</strain>
    </source>
</reference>
<evidence type="ECO:0000313" key="2">
    <source>
        <dbReference type="Proteomes" id="UP000059680"/>
    </source>
</evidence>
<reference evidence="1 2" key="2">
    <citation type="journal article" date="2013" name="Plant Cell Physiol.">
        <title>Rice Annotation Project Database (RAP-DB): an integrative and interactive database for rice genomics.</title>
        <authorList>
            <person name="Sakai H."/>
            <person name="Lee S.S."/>
            <person name="Tanaka T."/>
            <person name="Numa H."/>
            <person name="Kim J."/>
            <person name="Kawahara Y."/>
            <person name="Wakimoto H."/>
            <person name="Yang C.C."/>
            <person name="Iwamoto M."/>
            <person name="Abe T."/>
            <person name="Yamada Y."/>
            <person name="Muto A."/>
            <person name="Inokuchi H."/>
            <person name="Ikemura T."/>
            <person name="Matsumoto T."/>
            <person name="Sasaki T."/>
            <person name="Itoh T."/>
        </authorList>
    </citation>
    <scope>NUCLEOTIDE SEQUENCE [LARGE SCALE GENOMIC DNA]</scope>
    <source>
        <strain evidence="2">cv. Nipponbare</strain>
    </source>
</reference>